<sequence>MIQAVAPSTASPTKKGGKWTLVFLMSISIFSGANWTLNEEELRQKAAKIAMGKKIKEEKKKVHGADAPSDILKVHKSDEHHFAVAITEDEIVTELEALRQRLKPKADNIYNEEPF</sequence>
<evidence type="ECO:0000313" key="2">
    <source>
        <dbReference type="WBParaSite" id="jg16242"/>
    </source>
</evidence>
<dbReference type="Proteomes" id="UP000887574">
    <property type="component" value="Unplaced"/>
</dbReference>
<keyword evidence="1" id="KW-1185">Reference proteome</keyword>
<dbReference type="AlphaFoldDB" id="A0A915D5L1"/>
<protein>
    <submittedName>
        <fullName evidence="2">Uncharacterized protein</fullName>
    </submittedName>
</protein>
<dbReference type="WBParaSite" id="jg16242">
    <property type="protein sequence ID" value="jg16242"/>
    <property type="gene ID" value="jg16242"/>
</dbReference>
<proteinExistence type="predicted"/>
<accession>A0A915D5L1</accession>
<reference evidence="2" key="1">
    <citation type="submission" date="2022-11" db="UniProtKB">
        <authorList>
            <consortium name="WormBaseParasite"/>
        </authorList>
    </citation>
    <scope>IDENTIFICATION</scope>
</reference>
<name>A0A915D5L1_9BILA</name>
<evidence type="ECO:0000313" key="1">
    <source>
        <dbReference type="Proteomes" id="UP000887574"/>
    </source>
</evidence>
<organism evidence="1 2">
    <name type="scientific">Ditylenchus dipsaci</name>
    <dbReference type="NCBI Taxonomy" id="166011"/>
    <lineage>
        <taxon>Eukaryota</taxon>
        <taxon>Metazoa</taxon>
        <taxon>Ecdysozoa</taxon>
        <taxon>Nematoda</taxon>
        <taxon>Chromadorea</taxon>
        <taxon>Rhabditida</taxon>
        <taxon>Tylenchina</taxon>
        <taxon>Tylenchomorpha</taxon>
        <taxon>Sphaerularioidea</taxon>
        <taxon>Anguinidae</taxon>
        <taxon>Anguininae</taxon>
        <taxon>Ditylenchus</taxon>
    </lineage>
</organism>